<sequence>MMKNCAFIFAALVSSVLAAPAIVWHKSEIDNANGRVLHSSEDLSASDLMKNVLSEAPEAPLSAVVFLVAKGEDGSEQLSELASSGKLPETFSKYNDASGVYHSVSGLESPGAMVRETGRYTGDKNRVLEVSLSEFNSKVESLGATVEVEIDSNGTPKASTNKSINKRARALAHADVYVVNVSAKADASEIDTSINSAIENKNVGSVVLAGVRSIEEVKHERFLLSKRRMLKMEEDGNKYMEARGRRRLEQEADGDANEDGGDDLSGVYYVHMTPNIFSGLLFTLMFIVVTFTGISCMGDIQGGDVFVDKYHSIGREA</sequence>
<dbReference type="OrthoDB" id="64747at2759"/>
<name>A0A448Z9Q7_9STRA</name>
<feature type="chain" id="PRO_5019049424" evidence="2">
    <location>
        <begin position="19"/>
        <end position="317"/>
    </location>
</feature>
<dbReference type="AlphaFoldDB" id="A0A448Z9Q7"/>
<accession>A0A448Z9Q7</accession>
<evidence type="ECO:0000256" key="2">
    <source>
        <dbReference type="SAM" id="SignalP"/>
    </source>
</evidence>
<dbReference type="Proteomes" id="UP000291116">
    <property type="component" value="Unassembled WGS sequence"/>
</dbReference>
<reference evidence="3 4" key="1">
    <citation type="submission" date="2019-01" db="EMBL/GenBank/DDBJ databases">
        <authorList>
            <person name="Ferrante I. M."/>
        </authorList>
    </citation>
    <scope>NUCLEOTIDE SEQUENCE [LARGE SCALE GENOMIC DNA]</scope>
    <source>
        <strain evidence="3 4">B856</strain>
    </source>
</reference>
<protein>
    <submittedName>
        <fullName evidence="3">Uncharacterized protein</fullName>
    </submittedName>
</protein>
<dbReference type="EMBL" id="CAACVS010000184">
    <property type="protein sequence ID" value="VEU38744.1"/>
    <property type="molecule type" value="Genomic_DNA"/>
</dbReference>
<keyword evidence="1" id="KW-1133">Transmembrane helix</keyword>
<evidence type="ECO:0000313" key="3">
    <source>
        <dbReference type="EMBL" id="VEU38744.1"/>
    </source>
</evidence>
<feature type="transmembrane region" description="Helical" evidence="1">
    <location>
        <begin position="276"/>
        <end position="294"/>
    </location>
</feature>
<evidence type="ECO:0000313" key="4">
    <source>
        <dbReference type="Proteomes" id="UP000291116"/>
    </source>
</evidence>
<keyword evidence="1" id="KW-0472">Membrane</keyword>
<evidence type="ECO:0000256" key="1">
    <source>
        <dbReference type="SAM" id="Phobius"/>
    </source>
</evidence>
<keyword evidence="2" id="KW-0732">Signal</keyword>
<proteinExistence type="predicted"/>
<gene>
    <name evidence="3" type="ORF">PSNMU_V1.4_AUG-EV-PASAV3_0055760</name>
</gene>
<keyword evidence="1" id="KW-0812">Transmembrane</keyword>
<keyword evidence="4" id="KW-1185">Reference proteome</keyword>
<organism evidence="3 4">
    <name type="scientific">Pseudo-nitzschia multistriata</name>
    <dbReference type="NCBI Taxonomy" id="183589"/>
    <lineage>
        <taxon>Eukaryota</taxon>
        <taxon>Sar</taxon>
        <taxon>Stramenopiles</taxon>
        <taxon>Ochrophyta</taxon>
        <taxon>Bacillariophyta</taxon>
        <taxon>Bacillariophyceae</taxon>
        <taxon>Bacillariophycidae</taxon>
        <taxon>Bacillariales</taxon>
        <taxon>Bacillariaceae</taxon>
        <taxon>Pseudo-nitzschia</taxon>
    </lineage>
</organism>
<feature type="signal peptide" evidence="2">
    <location>
        <begin position="1"/>
        <end position="18"/>
    </location>
</feature>